<dbReference type="Gene3D" id="2.40.50.320">
    <property type="entry name" value="Copper binding periplasmic protein CusF"/>
    <property type="match status" value="1"/>
</dbReference>
<proteinExistence type="inferred from homology"/>
<evidence type="ECO:0000256" key="2">
    <source>
        <dbReference type="ARBA" id="ARBA00022448"/>
    </source>
</evidence>
<evidence type="ECO:0000259" key="7">
    <source>
        <dbReference type="Pfam" id="PF25954"/>
    </source>
</evidence>
<evidence type="ECO:0000259" key="8">
    <source>
        <dbReference type="Pfam" id="PF25975"/>
    </source>
</evidence>
<evidence type="ECO:0000256" key="4">
    <source>
        <dbReference type="ARBA" id="ARBA00023065"/>
    </source>
</evidence>
<keyword evidence="2" id="KW-0813">Transport</keyword>
<dbReference type="STRING" id="653733.Selin_0034"/>
<evidence type="ECO:0000256" key="1">
    <source>
        <dbReference type="ARBA" id="ARBA00009477"/>
    </source>
</evidence>
<dbReference type="InterPro" id="IPR058649">
    <property type="entry name" value="CzcB_C"/>
</dbReference>
<dbReference type="NCBIfam" id="TIGR01730">
    <property type="entry name" value="RND_mfp"/>
    <property type="match status" value="1"/>
</dbReference>
<comment type="similarity">
    <text evidence="1">Belongs to the membrane fusion protein (MFP) (TC 8.A.1) family.</text>
</comment>
<feature type="domain" description="CusB-like barrel-sandwich hybrid" evidence="6">
    <location>
        <begin position="126"/>
        <end position="241"/>
    </location>
</feature>
<dbReference type="eggNOG" id="COG5569">
    <property type="taxonomic scope" value="Bacteria"/>
</dbReference>
<dbReference type="InterPro" id="IPR006143">
    <property type="entry name" value="RND_pump_MFP"/>
</dbReference>
<dbReference type="FunFam" id="2.40.420.20:FF:000003">
    <property type="entry name" value="Cation efflux system protein cusB"/>
    <property type="match status" value="1"/>
</dbReference>
<name>E6W4R5_DESIS</name>
<dbReference type="HOGENOM" id="CLU_018816_13_1_0"/>
<dbReference type="GO" id="GO:0016020">
    <property type="term" value="C:membrane"/>
    <property type="evidence" value="ECO:0007669"/>
    <property type="project" value="InterPro"/>
</dbReference>
<dbReference type="RefSeq" id="WP_013504682.1">
    <property type="nucleotide sequence ID" value="NC_014836.1"/>
</dbReference>
<dbReference type="Pfam" id="PF25869">
    <property type="entry name" value="3HB_CusB"/>
    <property type="match status" value="1"/>
</dbReference>
<dbReference type="EMBL" id="CP002432">
    <property type="protein sequence ID" value="ADU64793.1"/>
    <property type="molecule type" value="Genomic_DNA"/>
</dbReference>
<dbReference type="FunFam" id="2.40.30.170:FF:000010">
    <property type="entry name" value="Efflux RND transporter periplasmic adaptor subunit"/>
    <property type="match status" value="1"/>
</dbReference>
<feature type="domain" description="CusB-like beta-barrel" evidence="7">
    <location>
        <begin position="246"/>
        <end position="322"/>
    </location>
</feature>
<dbReference type="InterPro" id="IPR058790">
    <property type="entry name" value="BSH_CusB"/>
</dbReference>
<dbReference type="InterPro" id="IPR021647">
    <property type="entry name" value="CusF_Ec"/>
</dbReference>
<evidence type="ECO:0000313" key="10">
    <source>
        <dbReference type="Proteomes" id="UP000002572"/>
    </source>
</evidence>
<reference evidence="9 10" key="1">
    <citation type="submission" date="2010-12" db="EMBL/GenBank/DDBJ databases">
        <title>Complete sequence of Desulfurispirillum indicum S5.</title>
        <authorList>
            <consortium name="US DOE Joint Genome Institute"/>
            <person name="Lucas S."/>
            <person name="Copeland A."/>
            <person name="Lapidus A."/>
            <person name="Cheng J.-F."/>
            <person name="Goodwin L."/>
            <person name="Pitluck S."/>
            <person name="Chertkov O."/>
            <person name="Held B."/>
            <person name="Detter J.C."/>
            <person name="Han C."/>
            <person name="Tapia R."/>
            <person name="Land M."/>
            <person name="Hauser L."/>
            <person name="Kyrpides N."/>
            <person name="Ivanova N."/>
            <person name="Mikhailova N."/>
            <person name="Haggblom M."/>
            <person name="Rauschenbach I."/>
            <person name="Bini E."/>
            <person name="Woyke T."/>
        </authorList>
    </citation>
    <scope>NUCLEOTIDE SEQUENCE [LARGE SCALE GENOMIC DNA]</scope>
    <source>
        <strain evidence="10">ATCC BAA-1389 / DSM 22839 / S5</strain>
    </source>
</reference>
<keyword evidence="4" id="KW-0406">Ion transport</keyword>
<feature type="domain" description="CzcB-like C-terminal circularly permuted SH3-like" evidence="8">
    <location>
        <begin position="328"/>
        <end position="388"/>
    </location>
</feature>
<feature type="domain" description="CusB-like three alpha-helical bundle" evidence="5">
    <location>
        <begin position="163"/>
        <end position="209"/>
    </location>
</feature>
<dbReference type="Gene3D" id="2.40.30.170">
    <property type="match status" value="1"/>
</dbReference>
<protein>
    <submittedName>
        <fullName evidence="9">Efflux transporter, RND family, MFP subunit</fullName>
    </submittedName>
</protein>
<dbReference type="KEGG" id="din:Selin_0034"/>
<sequence>MNKSALLAILFAFTAGLTLGAVALNWLSSDDHSGHEVADGASAEREILYYRHPHNPRVTSDVPRKDEMGMDYIPIYADQGGSGGGIFVAPEVTQSLGVRTRPVERMTMEPVVEAVGYVDYDETRLSHVHVRAEGWVERLHARSLGQRVKQGELLLEFFSPTIVNAQEEFLRALTMNQPAVRDAARERLLSLGLSRQTVQQIERDGRVRQLIPVYARQDGVVTELNIREGMYITPGMDILTISDLSSVWVLVEVFEHQARLVKTGQVATLQLSPGDDALQGQVEFIYPSLDSSSRALRARLSVANPDGTLKPGMFARAAITTESRPHVLAIPRQALIRSDNTQRVIVARDEGRFEAVEVRTGLMTADTVEITAGLQEGERVVISAQFLIDSESSLRGAFTRLETLEELQPGDEVWSDGIYKGPGRNPGSINLSHEPIPALGWPAMTMDLDLIEGLSVPDHLQPGDAFAFALEALDEITFRIVALRIHGEEVRP</sequence>
<dbReference type="AlphaFoldDB" id="E6W4R5"/>
<dbReference type="GO" id="GO:0015679">
    <property type="term" value="P:plasma membrane copper ion transport"/>
    <property type="evidence" value="ECO:0007669"/>
    <property type="project" value="TreeGrafter"/>
</dbReference>
<evidence type="ECO:0000259" key="5">
    <source>
        <dbReference type="Pfam" id="PF25869"/>
    </source>
</evidence>
<dbReference type="GO" id="GO:0022857">
    <property type="term" value="F:transmembrane transporter activity"/>
    <property type="evidence" value="ECO:0007669"/>
    <property type="project" value="InterPro"/>
</dbReference>
<dbReference type="FunCoup" id="E6W4R5">
    <property type="interactions" value="117"/>
</dbReference>
<gene>
    <name evidence="9" type="ordered locus">Selin_0034</name>
</gene>
<dbReference type="InterPro" id="IPR051909">
    <property type="entry name" value="MFP_Cation_Efflux"/>
</dbReference>
<dbReference type="Proteomes" id="UP000002572">
    <property type="component" value="Chromosome"/>
</dbReference>
<dbReference type="Gene3D" id="6.10.140.730">
    <property type="match status" value="1"/>
</dbReference>
<dbReference type="eggNOG" id="COG0845">
    <property type="taxonomic scope" value="Bacteria"/>
</dbReference>
<organism evidence="9 10">
    <name type="scientific">Desulfurispirillum indicum (strain ATCC BAA-1389 / DSM 22839 / S5)</name>
    <dbReference type="NCBI Taxonomy" id="653733"/>
    <lineage>
        <taxon>Bacteria</taxon>
        <taxon>Pseudomonadati</taxon>
        <taxon>Chrysiogenota</taxon>
        <taxon>Chrysiogenia</taxon>
        <taxon>Chrysiogenales</taxon>
        <taxon>Chrysiogenaceae</taxon>
        <taxon>Desulfurispirillum</taxon>
    </lineage>
</organism>
<dbReference type="GO" id="GO:0046914">
    <property type="term" value="F:transition metal ion binding"/>
    <property type="evidence" value="ECO:0007669"/>
    <property type="project" value="TreeGrafter"/>
</dbReference>
<dbReference type="GO" id="GO:0060003">
    <property type="term" value="P:copper ion export"/>
    <property type="evidence" value="ECO:0007669"/>
    <property type="project" value="TreeGrafter"/>
</dbReference>
<dbReference type="InterPro" id="IPR058791">
    <property type="entry name" value="3HB_CusB"/>
</dbReference>
<evidence type="ECO:0000313" key="9">
    <source>
        <dbReference type="EMBL" id="ADU64793.1"/>
    </source>
</evidence>
<dbReference type="Pfam" id="PF25975">
    <property type="entry name" value="CzcB_C"/>
    <property type="match status" value="1"/>
</dbReference>
<keyword evidence="3" id="KW-0732">Signal</keyword>
<dbReference type="Gene3D" id="2.40.420.20">
    <property type="match status" value="1"/>
</dbReference>
<keyword evidence="10" id="KW-1185">Reference proteome</keyword>
<dbReference type="PANTHER" id="PTHR30097:SF15">
    <property type="entry name" value="CATION EFFLUX SYSTEM PROTEIN CUSB"/>
    <property type="match status" value="1"/>
</dbReference>
<evidence type="ECO:0000256" key="3">
    <source>
        <dbReference type="ARBA" id="ARBA00022729"/>
    </source>
</evidence>
<accession>E6W4R5</accession>
<dbReference type="InterPro" id="IPR042230">
    <property type="entry name" value="CusF_sf"/>
</dbReference>
<dbReference type="GO" id="GO:0030288">
    <property type="term" value="C:outer membrane-bounded periplasmic space"/>
    <property type="evidence" value="ECO:0007669"/>
    <property type="project" value="TreeGrafter"/>
</dbReference>
<dbReference type="Pfam" id="PF25919">
    <property type="entry name" value="BSH_CusB"/>
    <property type="match status" value="1"/>
</dbReference>
<dbReference type="InParanoid" id="E6W4R5"/>
<dbReference type="SUPFAM" id="SSF111369">
    <property type="entry name" value="HlyD-like secretion proteins"/>
    <property type="match status" value="1"/>
</dbReference>
<dbReference type="Pfam" id="PF11604">
    <property type="entry name" value="CusF_Ec"/>
    <property type="match status" value="1"/>
</dbReference>
<dbReference type="Gene3D" id="2.40.50.100">
    <property type="match status" value="1"/>
</dbReference>
<dbReference type="Pfam" id="PF25954">
    <property type="entry name" value="Beta-barrel_RND_2"/>
    <property type="match status" value="1"/>
</dbReference>
<evidence type="ECO:0000259" key="6">
    <source>
        <dbReference type="Pfam" id="PF25919"/>
    </source>
</evidence>
<dbReference type="PANTHER" id="PTHR30097">
    <property type="entry name" value="CATION EFFLUX SYSTEM PROTEIN CUSB"/>
    <property type="match status" value="1"/>
</dbReference>
<dbReference type="InterPro" id="IPR058792">
    <property type="entry name" value="Beta-barrel_RND_2"/>
</dbReference>